<dbReference type="Proteomes" id="UP001234178">
    <property type="component" value="Unassembled WGS sequence"/>
</dbReference>
<dbReference type="EMBL" id="JAOYFB010000001">
    <property type="protein sequence ID" value="KAK4005126.1"/>
    <property type="molecule type" value="Genomic_DNA"/>
</dbReference>
<keyword evidence="3" id="KW-1185">Reference proteome</keyword>
<organism evidence="2 3">
    <name type="scientific">Daphnia magna</name>
    <dbReference type="NCBI Taxonomy" id="35525"/>
    <lineage>
        <taxon>Eukaryota</taxon>
        <taxon>Metazoa</taxon>
        <taxon>Ecdysozoa</taxon>
        <taxon>Arthropoda</taxon>
        <taxon>Crustacea</taxon>
        <taxon>Branchiopoda</taxon>
        <taxon>Diplostraca</taxon>
        <taxon>Cladocera</taxon>
        <taxon>Anomopoda</taxon>
        <taxon>Daphniidae</taxon>
        <taxon>Daphnia</taxon>
    </lineage>
</organism>
<gene>
    <name evidence="2" type="ORF">OUZ56_006847</name>
</gene>
<feature type="region of interest" description="Disordered" evidence="1">
    <location>
        <begin position="87"/>
        <end position="110"/>
    </location>
</feature>
<reference evidence="2 3" key="1">
    <citation type="journal article" date="2023" name="Nucleic Acids Res.">
        <title>The hologenome of Daphnia magna reveals possible DNA methylation and microbiome-mediated evolution of the host genome.</title>
        <authorList>
            <person name="Chaturvedi A."/>
            <person name="Li X."/>
            <person name="Dhandapani V."/>
            <person name="Marshall H."/>
            <person name="Kissane S."/>
            <person name="Cuenca-Cambronero M."/>
            <person name="Asole G."/>
            <person name="Calvet F."/>
            <person name="Ruiz-Romero M."/>
            <person name="Marangio P."/>
            <person name="Guigo R."/>
            <person name="Rago D."/>
            <person name="Mirbahai L."/>
            <person name="Eastwood N."/>
            <person name="Colbourne J.K."/>
            <person name="Zhou J."/>
            <person name="Mallon E."/>
            <person name="Orsini L."/>
        </authorList>
    </citation>
    <scope>NUCLEOTIDE SEQUENCE [LARGE SCALE GENOMIC DNA]</scope>
    <source>
        <strain evidence="2">LRV0_1</strain>
    </source>
</reference>
<comment type="caution">
    <text evidence="2">The sequence shown here is derived from an EMBL/GenBank/DDBJ whole genome shotgun (WGS) entry which is preliminary data.</text>
</comment>
<proteinExistence type="predicted"/>
<sequence>MSAKKTLKSLGQPPLPVKLQTMNTNAERFATRYVFFVFRWNTFLDQYKAALDEVNGIFVGGLLTPDNIQTAPHTAKHLFRKLKHPHSQHDDVFPVSGENVPSRSQYVLDN</sequence>
<accession>A0ABQ9YX00</accession>
<evidence type="ECO:0000313" key="2">
    <source>
        <dbReference type="EMBL" id="KAK4005126.1"/>
    </source>
</evidence>
<evidence type="ECO:0000256" key="1">
    <source>
        <dbReference type="SAM" id="MobiDB-lite"/>
    </source>
</evidence>
<feature type="compositionally biased region" description="Polar residues" evidence="1">
    <location>
        <begin position="99"/>
        <end position="110"/>
    </location>
</feature>
<name>A0ABQ9YX00_9CRUS</name>
<protein>
    <submittedName>
        <fullName evidence="2">Uncharacterized protein</fullName>
    </submittedName>
</protein>
<evidence type="ECO:0000313" key="3">
    <source>
        <dbReference type="Proteomes" id="UP001234178"/>
    </source>
</evidence>